<evidence type="ECO:0000256" key="1">
    <source>
        <dbReference type="SAM" id="MobiDB-lite"/>
    </source>
</evidence>
<feature type="region of interest" description="Disordered" evidence="1">
    <location>
        <begin position="285"/>
        <end position="322"/>
    </location>
</feature>
<comment type="caution">
    <text evidence="3">The sequence shown here is derived from an EMBL/GenBank/DDBJ whole genome shotgun (WGS) entry which is preliminary data.</text>
</comment>
<dbReference type="EMBL" id="JAULSO010000004">
    <property type="protein sequence ID" value="KAK3684092.1"/>
    <property type="molecule type" value="Genomic_DNA"/>
</dbReference>
<feature type="compositionally biased region" description="Low complexity" evidence="1">
    <location>
        <begin position="285"/>
        <end position="294"/>
    </location>
</feature>
<dbReference type="AlphaFoldDB" id="A0AAE0X3X7"/>
<feature type="transmembrane region" description="Helical" evidence="2">
    <location>
        <begin position="446"/>
        <end position="468"/>
    </location>
</feature>
<evidence type="ECO:0000313" key="3">
    <source>
        <dbReference type="EMBL" id="KAK3684092.1"/>
    </source>
</evidence>
<keyword evidence="2" id="KW-1133">Transmembrane helix</keyword>
<protein>
    <submittedName>
        <fullName evidence="3">Uncharacterized protein</fullName>
    </submittedName>
</protein>
<dbReference type="Proteomes" id="UP001270362">
    <property type="component" value="Unassembled WGS sequence"/>
</dbReference>
<gene>
    <name evidence="3" type="ORF">B0T22DRAFT_269755</name>
</gene>
<keyword evidence="2" id="KW-0812">Transmembrane</keyword>
<proteinExistence type="predicted"/>
<feature type="compositionally biased region" description="Polar residues" evidence="1">
    <location>
        <begin position="295"/>
        <end position="304"/>
    </location>
</feature>
<feature type="transmembrane region" description="Helical" evidence="2">
    <location>
        <begin position="410"/>
        <end position="434"/>
    </location>
</feature>
<evidence type="ECO:0000256" key="2">
    <source>
        <dbReference type="SAM" id="Phobius"/>
    </source>
</evidence>
<keyword evidence="4" id="KW-1185">Reference proteome</keyword>
<dbReference type="Gene3D" id="1.20.58.340">
    <property type="entry name" value="Magnesium transport protein CorA, transmembrane region"/>
    <property type="match status" value="1"/>
</dbReference>
<reference evidence="3" key="1">
    <citation type="journal article" date="2023" name="Mol. Phylogenet. Evol.">
        <title>Genome-scale phylogeny and comparative genomics of the fungal order Sordariales.</title>
        <authorList>
            <person name="Hensen N."/>
            <person name="Bonometti L."/>
            <person name="Westerberg I."/>
            <person name="Brannstrom I.O."/>
            <person name="Guillou S."/>
            <person name="Cros-Aarteil S."/>
            <person name="Calhoun S."/>
            <person name="Haridas S."/>
            <person name="Kuo A."/>
            <person name="Mondo S."/>
            <person name="Pangilinan J."/>
            <person name="Riley R."/>
            <person name="LaButti K."/>
            <person name="Andreopoulos B."/>
            <person name="Lipzen A."/>
            <person name="Chen C."/>
            <person name="Yan M."/>
            <person name="Daum C."/>
            <person name="Ng V."/>
            <person name="Clum A."/>
            <person name="Steindorff A."/>
            <person name="Ohm R.A."/>
            <person name="Martin F."/>
            <person name="Silar P."/>
            <person name="Natvig D.O."/>
            <person name="Lalanne C."/>
            <person name="Gautier V."/>
            <person name="Ament-Velasquez S.L."/>
            <person name="Kruys A."/>
            <person name="Hutchinson M.I."/>
            <person name="Powell A.J."/>
            <person name="Barry K."/>
            <person name="Miller A.N."/>
            <person name="Grigoriev I.V."/>
            <person name="Debuchy R."/>
            <person name="Gladieux P."/>
            <person name="Hiltunen Thoren M."/>
            <person name="Johannesson H."/>
        </authorList>
    </citation>
    <scope>NUCLEOTIDE SEQUENCE</scope>
    <source>
        <strain evidence="3">CBS 314.62</strain>
    </source>
</reference>
<keyword evidence="2" id="KW-0472">Membrane</keyword>
<reference evidence="3" key="2">
    <citation type="submission" date="2023-06" db="EMBL/GenBank/DDBJ databases">
        <authorList>
            <consortium name="Lawrence Berkeley National Laboratory"/>
            <person name="Haridas S."/>
            <person name="Hensen N."/>
            <person name="Bonometti L."/>
            <person name="Westerberg I."/>
            <person name="Brannstrom I.O."/>
            <person name="Guillou S."/>
            <person name="Cros-Aarteil S."/>
            <person name="Calhoun S."/>
            <person name="Kuo A."/>
            <person name="Mondo S."/>
            <person name="Pangilinan J."/>
            <person name="Riley R."/>
            <person name="Labutti K."/>
            <person name="Andreopoulos B."/>
            <person name="Lipzen A."/>
            <person name="Chen C."/>
            <person name="Yanf M."/>
            <person name="Daum C."/>
            <person name="Ng V."/>
            <person name="Clum A."/>
            <person name="Steindorff A."/>
            <person name="Ohm R."/>
            <person name="Martin F."/>
            <person name="Silar P."/>
            <person name="Natvig D."/>
            <person name="Lalanne C."/>
            <person name="Gautier V."/>
            <person name="Ament-Velasquez S.L."/>
            <person name="Kruys A."/>
            <person name="Hutchinson M.I."/>
            <person name="Powell A.J."/>
            <person name="Barry K."/>
            <person name="Miller A.N."/>
            <person name="Grigoriev I.V."/>
            <person name="Debuchy R."/>
            <person name="Gladieux P."/>
            <person name="Thoren M.H."/>
            <person name="Johannesson H."/>
        </authorList>
    </citation>
    <scope>NUCLEOTIDE SEQUENCE</scope>
    <source>
        <strain evidence="3">CBS 314.62</strain>
    </source>
</reference>
<name>A0AAE0X3X7_9PEZI</name>
<accession>A0AAE0X3X7</accession>
<sequence length="509" mass="56917">MNVDRTQLEWHDRDFGNFKYDHKGESTVVTKLATKEGVRTEHQTLGGFKDEWDGWFTEIKPNLESGEQISGICAVLCGRVKPVIEGAQSPVHYLPLGQSVFVKLVQGFRLHPRITRTIGRQICYFSSQQHHRYQHGDWDGEEDIITCTARTSSQLEDDLALSSTFFPKTNLSVAVIYGCSKTQQDEALRQIAACDLASNHPMILPALLFELERARLVEAVDRLLDSFALKGSSDSDLDLDMDKARMTEFLKLTYEARELANQILSVMRQLNTMVAAMLAVEESMSSASSDRSTSGRVTFSSAVDDTSPRGEPGPNQRADETSIARLKLAGRQIRARLEDISNEFDDKINACHMVTDKHGPDDADGTVSNYFARQENKMNLKLSHVNTDLARTNTGLSHSMKRDSSQMRSIALLTMIFLPVSTVASIFSTTFFSWDAPDGQSVVSGYFWIFVVIAVVLTGVVVAAWYFATRIRHRAHVLHVDKESKLSLFNVRGGDEEQRIGFPGGHKQE</sequence>
<evidence type="ECO:0000313" key="4">
    <source>
        <dbReference type="Proteomes" id="UP001270362"/>
    </source>
</evidence>
<organism evidence="3 4">
    <name type="scientific">Podospora appendiculata</name>
    <dbReference type="NCBI Taxonomy" id="314037"/>
    <lineage>
        <taxon>Eukaryota</taxon>
        <taxon>Fungi</taxon>
        <taxon>Dikarya</taxon>
        <taxon>Ascomycota</taxon>
        <taxon>Pezizomycotina</taxon>
        <taxon>Sordariomycetes</taxon>
        <taxon>Sordariomycetidae</taxon>
        <taxon>Sordariales</taxon>
        <taxon>Podosporaceae</taxon>
        <taxon>Podospora</taxon>
    </lineage>
</organism>